<comment type="caution">
    <text evidence="5">The sequence shown here is derived from an EMBL/GenBank/DDBJ whole genome shotgun (WGS) entry which is preliminary data.</text>
</comment>
<reference evidence="5" key="1">
    <citation type="journal article" date="2020" name="mSystems">
        <title>Genome- and Community-Level Interaction Insights into Carbon Utilization and Element Cycling Functions of Hydrothermarchaeota in Hydrothermal Sediment.</title>
        <authorList>
            <person name="Zhou Z."/>
            <person name="Liu Y."/>
            <person name="Xu W."/>
            <person name="Pan J."/>
            <person name="Luo Z.H."/>
            <person name="Li M."/>
        </authorList>
    </citation>
    <scope>NUCLEOTIDE SEQUENCE [LARGE SCALE GENOMIC DNA]</scope>
    <source>
        <strain evidence="5">SpSt-780</strain>
    </source>
</reference>
<evidence type="ECO:0000256" key="2">
    <source>
        <dbReference type="ARBA" id="ARBA00022676"/>
    </source>
</evidence>
<dbReference type="PANTHER" id="PTHR43179:SF12">
    <property type="entry name" value="GALACTOFURANOSYLTRANSFERASE GLFT2"/>
    <property type="match status" value="1"/>
</dbReference>
<keyword evidence="2" id="KW-0328">Glycosyltransferase</keyword>
<dbReference type="InterPro" id="IPR001173">
    <property type="entry name" value="Glyco_trans_2-like"/>
</dbReference>
<evidence type="ECO:0000256" key="3">
    <source>
        <dbReference type="ARBA" id="ARBA00022679"/>
    </source>
</evidence>
<evidence type="ECO:0000313" key="5">
    <source>
        <dbReference type="EMBL" id="HGW92189.1"/>
    </source>
</evidence>
<dbReference type="PANTHER" id="PTHR43179">
    <property type="entry name" value="RHAMNOSYLTRANSFERASE WBBL"/>
    <property type="match status" value="1"/>
</dbReference>
<dbReference type="Pfam" id="PF00535">
    <property type="entry name" value="Glycos_transf_2"/>
    <property type="match status" value="1"/>
</dbReference>
<evidence type="ECO:0000256" key="1">
    <source>
        <dbReference type="ARBA" id="ARBA00006739"/>
    </source>
</evidence>
<keyword evidence="3 5" id="KW-0808">Transferase</keyword>
<dbReference type="GO" id="GO:0016757">
    <property type="term" value="F:glycosyltransferase activity"/>
    <property type="evidence" value="ECO:0007669"/>
    <property type="project" value="UniProtKB-KW"/>
</dbReference>
<protein>
    <submittedName>
        <fullName evidence="5">Glycosyltransferase</fullName>
    </submittedName>
</protein>
<dbReference type="SUPFAM" id="SSF53448">
    <property type="entry name" value="Nucleotide-diphospho-sugar transferases"/>
    <property type="match status" value="1"/>
</dbReference>
<comment type="similarity">
    <text evidence="1">Belongs to the glycosyltransferase 2 family.</text>
</comment>
<feature type="domain" description="Glycosyltransferase 2-like" evidence="4">
    <location>
        <begin position="7"/>
        <end position="182"/>
    </location>
</feature>
<dbReference type="InterPro" id="IPR029044">
    <property type="entry name" value="Nucleotide-diphossugar_trans"/>
</dbReference>
<name>A0A7C4YIR2_UNCW3</name>
<organism evidence="5">
    <name type="scientific">candidate division WOR-3 bacterium</name>
    <dbReference type="NCBI Taxonomy" id="2052148"/>
    <lineage>
        <taxon>Bacteria</taxon>
        <taxon>Bacteria division WOR-3</taxon>
    </lineage>
</organism>
<proteinExistence type="inferred from homology"/>
<sequence>MDKRIDILIPVKNSSNYLERFFKSMENVKVQYRIYLYDNNSNEDLSIFEKYRMTKIIKGKKNIGFAPALNELIKLSDAPFICITNADIYFNEDVFTQLIEKLIEKNCSAISPLVLSEDGKILRTTGKTFPNIFTILLEFFRVPDRLKFMPSYISPSFSHRKEHFVSHIENSFVIYKRELFERYGLFDHNFVLYFEDIEFQRRFYKKERLFFYPYAKVYHTEKSSYKVMGREFYVKANRIRNRSVLIYFKNNRKRIEFILLHNFLKLFYNNDFLKMDICLE</sequence>
<dbReference type="AlphaFoldDB" id="A0A7C4YIR2"/>
<dbReference type="EMBL" id="DTHG01000083">
    <property type="protein sequence ID" value="HGW92189.1"/>
    <property type="molecule type" value="Genomic_DNA"/>
</dbReference>
<accession>A0A7C4YIR2</accession>
<evidence type="ECO:0000259" key="4">
    <source>
        <dbReference type="Pfam" id="PF00535"/>
    </source>
</evidence>
<dbReference type="Gene3D" id="3.90.550.10">
    <property type="entry name" value="Spore Coat Polysaccharide Biosynthesis Protein SpsA, Chain A"/>
    <property type="match status" value="1"/>
</dbReference>
<gene>
    <name evidence="5" type="ORF">ENV67_06595</name>
</gene>